<protein>
    <submittedName>
        <fullName evidence="1">Uncharacterized protein</fullName>
    </submittedName>
</protein>
<comment type="caution">
    <text evidence="1">The sequence shown here is derived from an EMBL/GenBank/DDBJ whole genome shotgun (WGS) entry which is preliminary data.</text>
</comment>
<evidence type="ECO:0000313" key="2">
    <source>
        <dbReference type="Proteomes" id="UP000249061"/>
    </source>
</evidence>
<evidence type="ECO:0000313" key="1">
    <source>
        <dbReference type="EMBL" id="PZR15003.1"/>
    </source>
</evidence>
<sequence>MLPALLALALSQTPAPNTAALDFTEEAKLLYRVVACGNDAPLPEGIDAKVVDEHCKELNKRMQKYRDTWVKEAQPFIAQLKPAGLPTTVVYPFGGGDLISAINTYPEAKEINTMSLEHAGDPRRIKGIKSNQLKTSLALIRATSSGLLTANDSKTENLMKGQRGELPGQLCFFLIALAVHGYEPVSLKYVKTNADGTLRYLSQTELESLEKKEAKLLHKVWVAPDFSEAFDNLELVAVKKGGTDKITHRHFAQNLSDDFFGKDEGMKKYLDARGSIVAMTKAASYLLWRDQFSTIRDYLLNHMVFMVSDSTGIPPKFATAAGFTQETYGKFAESFLGANAEYNKDFVKLWKDAKPLPFRYGYLDKNLSKHMLVTKKK</sequence>
<dbReference type="EMBL" id="QFQP01000006">
    <property type="protein sequence ID" value="PZR15003.1"/>
    <property type="molecule type" value="Genomic_DNA"/>
</dbReference>
<dbReference type="Proteomes" id="UP000249061">
    <property type="component" value="Unassembled WGS sequence"/>
</dbReference>
<gene>
    <name evidence="1" type="ORF">DI536_09505</name>
</gene>
<name>A0A2W5TNU6_9BACT</name>
<accession>A0A2W5TNU6</accession>
<reference evidence="1 2" key="1">
    <citation type="submission" date="2017-08" db="EMBL/GenBank/DDBJ databases">
        <title>Infants hospitalized years apart are colonized by the same room-sourced microbial strains.</title>
        <authorList>
            <person name="Brooks B."/>
            <person name="Olm M.R."/>
            <person name="Firek B.A."/>
            <person name="Baker R."/>
            <person name="Thomas B.C."/>
            <person name="Morowitz M.J."/>
            <person name="Banfield J.F."/>
        </authorList>
    </citation>
    <scope>NUCLEOTIDE SEQUENCE [LARGE SCALE GENOMIC DNA]</scope>
    <source>
        <strain evidence="1">S2_003_000_R2_14</strain>
    </source>
</reference>
<proteinExistence type="predicted"/>
<dbReference type="AlphaFoldDB" id="A0A2W5TNU6"/>
<organism evidence="1 2">
    <name type="scientific">Archangium gephyra</name>
    <dbReference type="NCBI Taxonomy" id="48"/>
    <lineage>
        <taxon>Bacteria</taxon>
        <taxon>Pseudomonadati</taxon>
        <taxon>Myxococcota</taxon>
        <taxon>Myxococcia</taxon>
        <taxon>Myxococcales</taxon>
        <taxon>Cystobacterineae</taxon>
        <taxon>Archangiaceae</taxon>
        <taxon>Archangium</taxon>
    </lineage>
</organism>